<keyword evidence="5" id="KW-0830">Ubiquinone</keyword>
<dbReference type="PANTHER" id="PTHR11432:SF3">
    <property type="entry name" value="NADH-UBIQUINONE OXIDOREDUCTASE CHAIN 1"/>
    <property type="match status" value="1"/>
</dbReference>
<dbReference type="EMBL" id="SJJZ01000001">
    <property type="protein sequence ID" value="TCC10935.1"/>
    <property type="molecule type" value="Genomic_DNA"/>
</dbReference>
<feature type="transmembrane region" description="Helical" evidence="5">
    <location>
        <begin position="79"/>
        <end position="98"/>
    </location>
</feature>
<dbReference type="GO" id="GO:0009060">
    <property type="term" value="P:aerobic respiration"/>
    <property type="evidence" value="ECO:0007669"/>
    <property type="project" value="TreeGrafter"/>
</dbReference>
<keyword evidence="8" id="KW-1185">Reference proteome</keyword>
<evidence type="ECO:0000256" key="2">
    <source>
        <dbReference type="ARBA" id="ARBA00022692"/>
    </source>
</evidence>
<dbReference type="OrthoDB" id="9803734at2"/>
<accession>A0A4R0HHZ7</accession>
<proteinExistence type="inferred from homology"/>
<comment type="catalytic activity">
    <reaction evidence="5">
        <text>a quinone + NADH + 5 H(+)(in) = a quinol + NAD(+) + 4 H(+)(out)</text>
        <dbReference type="Rhea" id="RHEA:57888"/>
        <dbReference type="ChEBI" id="CHEBI:15378"/>
        <dbReference type="ChEBI" id="CHEBI:24646"/>
        <dbReference type="ChEBI" id="CHEBI:57540"/>
        <dbReference type="ChEBI" id="CHEBI:57945"/>
        <dbReference type="ChEBI" id="CHEBI:132124"/>
    </reaction>
</comment>
<keyword evidence="4 5" id="KW-0472">Membrane</keyword>
<evidence type="ECO:0000256" key="6">
    <source>
        <dbReference type="RuleBase" id="RU000471"/>
    </source>
</evidence>
<name>A0A4R0HHZ7_9ACTN</name>
<feature type="transmembrane region" description="Helical" evidence="5">
    <location>
        <begin position="296"/>
        <end position="317"/>
    </location>
</feature>
<gene>
    <name evidence="5" type="primary">nuoH</name>
    <name evidence="7" type="ORF">E0H45_06460</name>
</gene>
<dbReference type="EC" id="7.1.1.-" evidence="5"/>
<keyword evidence="5 6" id="KW-0520">NAD</keyword>
<dbReference type="GO" id="GO:0003954">
    <property type="term" value="F:NADH dehydrogenase activity"/>
    <property type="evidence" value="ECO:0007669"/>
    <property type="project" value="TreeGrafter"/>
</dbReference>
<keyword evidence="2 5" id="KW-0812">Transmembrane</keyword>
<dbReference type="GO" id="GO:0016655">
    <property type="term" value="F:oxidoreductase activity, acting on NAD(P)H, quinone or similar compound as acceptor"/>
    <property type="evidence" value="ECO:0007669"/>
    <property type="project" value="UniProtKB-UniRule"/>
</dbReference>
<dbReference type="InterPro" id="IPR001694">
    <property type="entry name" value="NADH_UbQ_OxRdtase_su1/FPO"/>
</dbReference>
<feature type="transmembrane region" description="Helical" evidence="5">
    <location>
        <begin position="180"/>
        <end position="198"/>
    </location>
</feature>
<sequence>MAVMLEFVVRVVGVLVAFLVAPLLVGQAEHKVMAHMQSRLGPMYAGGFHGWAQLVADGVKFVQKESVVPAAADKRVFEWAPIVAILPYMAALAAIPLAPGIVGADLDSGLFFVLAVMSIGVLGSLMAGWGSGNKYSLLGGLRVAAQLMSYELPFVLSAASVAVAAGSLSLTGIAHAWNPWWLLWQLPGMIVFFIAGLAELQRPPFDMPVADSEVIFGPYTEYTGLRFAMFLLAEYAGIVVLAGLTTVLFLGGWSGPGPESIGWIWTLVKVAFVSVVVIWVRVSFPRMRADQLQKLAWQGLVPVALVQLALTGIGVVVF</sequence>
<comment type="subcellular location">
    <subcellularLocation>
        <location evidence="5 6">Cell membrane</location>
        <topology evidence="5 6">Multi-pass membrane protein</topology>
    </subcellularLocation>
    <subcellularLocation>
        <location evidence="1">Membrane</location>
        <topology evidence="1">Multi-pass membrane protein</topology>
    </subcellularLocation>
</comment>
<keyword evidence="5" id="KW-1278">Translocase</keyword>
<comment type="caution">
    <text evidence="7">The sequence shown here is derived from an EMBL/GenBank/DDBJ whole genome shotgun (WGS) entry which is preliminary data.</text>
</comment>
<organism evidence="7 8">
    <name type="scientific">Kribbella soli</name>
    <dbReference type="NCBI Taxonomy" id="1124743"/>
    <lineage>
        <taxon>Bacteria</taxon>
        <taxon>Bacillati</taxon>
        <taxon>Actinomycetota</taxon>
        <taxon>Actinomycetes</taxon>
        <taxon>Propionibacteriales</taxon>
        <taxon>Kribbellaceae</taxon>
        <taxon>Kribbella</taxon>
    </lineage>
</organism>
<feature type="transmembrane region" description="Helical" evidence="5">
    <location>
        <begin position="262"/>
        <end position="284"/>
    </location>
</feature>
<feature type="transmembrane region" description="Helical" evidence="5">
    <location>
        <begin position="110"/>
        <end position="131"/>
    </location>
</feature>
<feature type="transmembrane region" description="Helical" evidence="5">
    <location>
        <begin position="7"/>
        <end position="26"/>
    </location>
</feature>
<keyword evidence="5" id="KW-1003">Cell membrane</keyword>
<dbReference type="PANTHER" id="PTHR11432">
    <property type="entry name" value="NADH DEHYDROGENASE SUBUNIT 1"/>
    <property type="match status" value="1"/>
</dbReference>
<comment type="function">
    <text evidence="5">NDH-1 shuttles electrons from NADH, via FMN and iron-sulfur (Fe-S) centers, to quinones in the respiratory chain. The immediate electron acceptor for the enzyme in this species is believed to be ubiquinone. Couples the redox reaction to proton translocation (for every two electrons transferred, four hydrogen ions are translocated across the cytoplasmic membrane), and thus conserves the redox energy in a proton gradient. This subunit may bind ubiquinone.</text>
</comment>
<evidence type="ECO:0000256" key="3">
    <source>
        <dbReference type="ARBA" id="ARBA00022989"/>
    </source>
</evidence>
<comment type="subunit">
    <text evidence="5">NDH-1 is composed of 14 different subunits. Subunits NuoA, H, J, K, L, M, N constitute the membrane sector of the complex.</text>
</comment>
<protein>
    <recommendedName>
        <fullName evidence="5">NADH-quinone oxidoreductase subunit H</fullName>
        <ecNumber evidence="5">7.1.1.-</ecNumber>
    </recommendedName>
    <alternativeName>
        <fullName evidence="5">NADH dehydrogenase I subunit H</fullName>
    </alternativeName>
    <alternativeName>
        <fullName evidence="5">NDH-1 subunit H</fullName>
    </alternativeName>
</protein>
<reference evidence="7 8" key="1">
    <citation type="submission" date="2019-02" db="EMBL/GenBank/DDBJ databases">
        <title>Kribbella capetownensis sp. nov. and Kribbella speibonae sp. nov., isolated from soil.</title>
        <authorList>
            <person name="Curtis S.M."/>
            <person name="Norton I."/>
            <person name="Everest G.J."/>
            <person name="Meyers P.R."/>
        </authorList>
    </citation>
    <scope>NUCLEOTIDE SEQUENCE [LARGE SCALE GENOMIC DNA]</scope>
    <source>
        <strain evidence="7 8">KCTC 29219</strain>
    </source>
</reference>
<feature type="transmembrane region" description="Helical" evidence="5">
    <location>
        <begin position="227"/>
        <end position="250"/>
    </location>
</feature>
<evidence type="ECO:0000313" key="7">
    <source>
        <dbReference type="EMBL" id="TCC10935.1"/>
    </source>
</evidence>
<dbReference type="GO" id="GO:0005886">
    <property type="term" value="C:plasma membrane"/>
    <property type="evidence" value="ECO:0007669"/>
    <property type="project" value="UniProtKB-SubCell"/>
</dbReference>
<comment type="similarity">
    <text evidence="5 6">Belongs to the complex I subunit 1 family.</text>
</comment>
<evidence type="ECO:0000256" key="1">
    <source>
        <dbReference type="ARBA" id="ARBA00004141"/>
    </source>
</evidence>
<evidence type="ECO:0000313" key="8">
    <source>
        <dbReference type="Proteomes" id="UP000292346"/>
    </source>
</evidence>
<evidence type="ECO:0000256" key="5">
    <source>
        <dbReference type="HAMAP-Rule" id="MF_01350"/>
    </source>
</evidence>
<dbReference type="HAMAP" id="MF_01350">
    <property type="entry name" value="NDH1_NuoH"/>
    <property type="match status" value="1"/>
</dbReference>
<dbReference type="Proteomes" id="UP000292346">
    <property type="component" value="Unassembled WGS sequence"/>
</dbReference>
<dbReference type="Pfam" id="PF00146">
    <property type="entry name" value="NADHdh"/>
    <property type="match status" value="1"/>
</dbReference>
<dbReference type="AlphaFoldDB" id="A0A4R0HHZ7"/>
<feature type="transmembrane region" description="Helical" evidence="5">
    <location>
        <begin position="152"/>
        <end position="174"/>
    </location>
</feature>
<evidence type="ECO:0000256" key="4">
    <source>
        <dbReference type="ARBA" id="ARBA00023136"/>
    </source>
</evidence>
<dbReference type="GO" id="GO:0048038">
    <property type="term" value="F:quinone binding"/>
    <property type="evidence" value="ECO:0007669"/>
    <property type="project" value="UniProtKB-KW"/>
</dbReference>
<keyword evidence="5" id="KW-0874">Quinone</keyword>
<keyword evidence="3 5" id="KW-1133">Transmembrane helix</keyword>